<evidence type="ECO:0000256" key="2">
    <source>
        <dbReference type="ARBA" id="ARBA00012118"/>
    </source>
</evidence>
<keyword evidence="3 8" id="KW-0237">DNA synthesis</keyword>
<dbReference type="SUPFAM" id="SSF52540">
    <property type="entry name" value="P-loop containing nucleoside triphosphate hydrolases"/>
    <property type="match status" value="1"/>
</dbReference>
<comment type="catalytic activity">
    <reaction evidence="8 11">
        <text>thymidine + ATP = dTMP + ADP + H(+)</text>
        <dbReference type="Rhea" id="RHEA:19129"/>
        <dbReference type="ChEBI" id="CHEBI:15378"/>
        <dbReference type="ChEBI" id="CHEBI:17748"/>
        <dbReference type="ChEBI" id="CHEBI:30616"/>
        <dbReference type="ChEBI" id="CHEBI:63528"/>
        <dbReference type="ChEBI" id="CHEBI:456216"/>
        <dbReference type="EC" id="2.7.1.21"/>
    </reaction>
</comment>
<dbReference type="Proteomes" id="UP000198520">
    <property type="component" value="Unassembled WGS sequence"/>
</dbReference>
<dbReference type="PIRSF" id="PIRSF035805">
    <property type="entry name" value="TK_cell"/>
    <property type="match status" value="1"/>
</dbReference>
<dbReference type="Pfam" id="PF00265">
    <property type="entry name" value="TK"/>
    <property type="match status" value="1"/>
</dbReference>
<dbReference type="InterPro" id="IPR001267">
    <property type="entry name" value="Thymidine_kinase"/>
</dbReference>
<dbReference type="Gene3D" id="3.30.60.20">
    <property type="match status" value="1"/>
</dbReference>
<feature type="binding site" evidence="10">
    <location>
        <position position="180"/>
    </location>
    <ligand>
        <name>substrate</name>
    </ligand>
</feature>
<dbReference type="STRING" id="285351.SAMN04488035_0345"/>
<dbReference type="HAMAP" id="MF_00124">
    <property type="entry name" value="Thymidine_kinase"/>
    <property type="match status" value="1"/>
</dbReference>
<dbReference type="GO" id="GO:0046104">
    <property type="term" value="P:thymidine metabolic process"/>
    <property type="evidence" value="ECO:0007669"/>
    <property type="project" value="TreeGrafter"/>
</dbReference>
<feature type="binding site" evidence="8">
    <location>
        <position position="149"/>
    </location>
    <ligand>
        <name>Zn(2+)</name>
        <dbReference type="ChEBI" id="CHEBI:29105"/>
    </ligand>
</feature>
<dbReference type="PANTHER" id="PTHR11441:SF0">
    <property type="entry name" value="THYMIDINE KINASE, CYTOSOLIC"/>
    <property type="match status" value="1"/>
</dbReference>
<keyword evidence="4 8" id="KW-0808">Transferase</keyword>
<dbReference type="GO" id="GO:0008270">
    <property type="term" value="F:zinc ion binding"/>
    <property type="evidence" value="ECO:0007669"/>
    <property type="project" value="UniProtKB-UniRule"/>
</dbReference>
<proteinExistence type="inferred from homology"/>
<evidence type="ECO:0000256" key="6">
    <source>
        <dbReference type="ARBA" id="ARBA00022777"/>
    </source>
</evidence>
<dbReference type="InterPro" id="IPR020633">
    <property type="entry name" value="Thymidine_kinase_CS"/>
</dbReference>
<evidence type="ECO:0000256" key="4">
    <source>
        <dbReference type="ARBA" id="ARBA00022679"/>
    </source>
</evidence>
<dbReference type="GO" id="GO:0005524">
    <property type="term" value="F:ATP binding"/>
    <property type="evidence" value="ECO:0007669"/>
    <property type="project" value="UniProtKB-UniRule"/>
</dbReference>
<dbReference type="PROSITE" id="PS00603">
    <property type="entry name" value="TK_CELLULAR_TYPE"/>
    <property type="match status" value="1"/>
</dbReference>
<evidence type="ECO:0000256" key="5">
    <source>
        <dbReference type="ARBA" id="ARBA00022741"/>
    </source>
</evidence>
<dbReference type="EC" id="2.7.1.21" evidence="2 8"/>
<keyword evidence="8" id="KW-0479">Metal-binding</keyword>
<dbReference type="SUPFAM" id="SSF57716">
    <property type="entry name" value="Glucocorticoid receptor-like (DNA-binding domain)"/>
    <property type="match status" value="1"/>
</dbReference>
<evidence type="ECO:0000256" key="8">
    <source>
        <dbReference type="HAMAP-Rule" id="MF_00124"/>
    </source>
</evidence>
<feature type="binding site" evidence="8">
    <location>
        <begin position="89"/>
        <end position="92"/>
    </location>
    <ligand>
        <name>ATP</name>
        <dbReference type="ChEBI" id="CHEBI:30616"/>
    </ligand>
</feature>
<evidence type="ECO:0000256" key="12">
    <source>
        <dbReference type="RuleBase" id="RU004165"/>
    </source>
</evidence>
<dbReference type="InterPro" id="IPR027417">
    <property type="entry name" value="P-loop_NTPase"/>
</dbReference>
<feature type="binding site" evidence="8">
    <location>
        <position position="146"/>
    </location>
    <ligand>
        <name>Zn(2+)</name>
        <dbReference type="ChEBI" id="CHEBI:29105"/>
    </ligand>
</feature>
<dbReference type="GO" id="GO:0005737">
    <property type="term" value="C:cytoplasm"/>
    <property type="evidence" value="ECO:0007669"/>
    <property type="project" value="UniProtKB-SubCell"/>
</dbReference>
<comment type="subcellular location">
    <subcellularLocation>
        <location evidence="8">Cytoplasm</location>
    </subcellularLocation>
</comment>
<evidence type="ECO:0000256" key="9">
    <source>
        <dbReference type="PIRSR" id="PIRSR035805-1"/>
    </source>
</evidence>
<keyword evidence="6 8" id="KW-0418">Kinase</keyword>
<keyword evidence="14" id="KW-1185">Reference proteome</keyword>
<accession>A0A1I2D0G3</accession>
<dbReference type="GO" id="GO:0004797">
    <property type="term" value="F:thymidine kinase activity"/>
    <property type="evidence" value="ECO:0007669"/>
    <property type="project" value="UniProtKB-UniRule"/>
</dbReference>
<gene>
    <name evidence="8" type="primary">tdk</name>
    <name evidence="13" type="ORF">SAMN04488035_0345</name>
</gene>
<keyword evidence="7 8" id="KW-0067">ATP-binding</keyword>
<comment type="similarity">
    <text evidence="1 8 12">Belongs to the thymidine kinase family.</text>
</comment>
<dbReference type="Gene3D" id="3.40.50.300">
    <property type="entry name" value="P-loop containing nucleotide triphosphate hydrolases"/>
    <property type="match status" value="1"/>
</dbReference>
<evidence type="ECO:0000256" key="7">
    <source>
        <dbReference type="ARBA" id="ARBA00022840"/>
    </source>
</evidence>
<protein>
    <recommendedName>
        <fullName evidence="2 8">Thymidine kinase</fullName>
        <ecNumber evidence="2 8">2.7.1.21</ecNumber>
    </recommendedName>
</protein>
<keyword evidence="8" id="KW-0862">Zinc</keyword>
<feature type="binding site" evidence="8">
    <location>
        <position position="184"/>
    </location>
    <ligand>
        <name>Zn(2+)</name>
        <dbReference type="ChEBI" id="CHEBI:29105"/>
    </ligand>
</feature>
<keyword evidence="8" id="KW-0963">Cytoplasm</keyword>
<evidence type="ECO:0000256" key="10">
    <source>
        <dbReference type="PIRSR" id="PIRSR035805-2"/>
    </source>
</evidence>
<dbReference type="OrthoDB" id="9781579at2"/>
<organism evidence="13 14">
    <name type="scientific">Flavimobilis marinus</name>
    <dbReference type="NCBI Taxonomy" id="285351"/>
    <lineage>
        <taxon>Bacteria</taxon>
        <taxon>Bacillati</taxon>
        <taxon>Actinomycetota</taxon>
        <taxon>Actinomycetes</taxon>
        <taxon>Micrococcales</taxon>
        <taxon>Jonesiaceae</taxon>
        <taxon>Flavimobilis</taxon>
    </lineage>
</organism>
<reference evidence="14" key="1">
    <citation type="submission" date="2016-10" db="EMBL/GenBank/DDBJ databases">
        <authorList>
            <person name="Varghese N."/>
            <person name="Submissions S."/>
        </authorList>
    </citation>
    <scope>NUCLEOTIDE SEQUENCE [LARGE SCALE GENOMIC DNA]</scope>
    <source>
        <strain evidence="14">DSM 19083</strain>
    </source>
</reference>
<evidence type="ECO:0000313" key="14">
    <source>
        <dbReference type="Proteomes" id="UP000198520"/>
    </source>
</evidence>
<evidence type="ECO:0000256" key="3">
    <source>
        <dbReference type="ARBA" id="ARBA00022634"/>
    </source>
</evidence>
<evidence type="ECO:0000256" key="1">
    <source>
        <dbReference type="ARBA" id="ARBA00007587"/>
    </source>
</evidence>
<evidence type="ECO:0000256" key="11">
    <source>
        <dbReference type="RuleBase" id="RU000544"/>
    </source>
</evidence>
<comment type="subunit">
    <text evidence="8">Homotetramer.</text>
</comment>
<feature type="binding site" evidence="8">
    <location>
        <begin position="14"/>
        <end position="21"/>
    </location>
    <ligand>
        <name>ATP</name>
        <dbReference type="ChEBI" id="CHEBI:30616"/>
    </ligand>
</feature>
<evidence type="ECO:0000313" key="13">
    <source>
        <dbReference type="EMBL" id="SFE74057.1"/>
    </source>
</evidence>
<dbReference type="AlphaFoldDB" id="A0A1I2D0G3"/>
<dbReference type="GO" id="GO:0071897">
    <property type="term" value="P:DNA biosynthetic process"/>
    <property type="evidence" value="ECO:0007669"/>
    <property type="project" value="UniProtKB-KW"/>
</dbReference>
<name>A0A1I2D0G3_9MICO</name>
<dbReference type="RefSeq" id="WP_093374478.1">
    <property type="nucleotide sequence ID" value="NZ_BNAN01000001.1"/>
</dbReference>
<feature type="binding site" evidence="8">
    <location>
        <position position="187"/>
    </location>
    <ligand>
        <name>Zn(2+)</name>
        <dbReference type="ChEBI" id="CHEBI:29105"/>
    </ligand>
</feature>
<dbReference type="PANTHER" id="PTHR11441">
    <property type="entry name" value="THYMIDINE KINASE"/>
    <property type="match status" value="1"/>
</dbReference>
<keyword evidence="5 8" id="KW-0547">Nucleotide-binding</keyword>
<dbReference type="EMBL" id="FONZ01000001">
    <property type="protein sequence ID" value="SFE74057.1"/>
    <property type="molecule type" value="Genomic_DNA"/>
</dbReference>
<sequence>MGRTRVGRVEVISGPMFAGKTEELLRRVRRAQVGGREVEVLSHVLDTRRGTGTVSTHSGLSIPSRTVADAEEIERVVAARPTLDLLAVDEGHFYGPDLLGTVMRVADRGLLVVVAGLDVTFDARPFEPMASIAALADSADRLTAVCSQCGADAPFHERLSRPAADPRVTTGEHVGGAEAYRAVCRDHLTAPWWRATGAAA</sequence>
<feature type="active site" description="Proton acceptor" evidence="8 9">
    <location>
        <position position="90"/>
    </location>
</feature>